<evidence type="ECO:0000313" key="2">
    <source>
        <dbReference type="EMBL" id="PRP79638.1"/>
    </source>
</evidence>
<dbReference type="Proteomes" id="UP000241769">
    <property type="component" value="Unassembled WGS sequence"/>
</dbReference>
<protein>
    <recommendedName>
        <fullName evidence="1">Dienelactone hydrolase domain-containing protein</fullName>
    </recommendedName>
</protein>
<dbReference type="AlphaFoldDB" id="A0A2P6N6R3"/>
<feature type="domain" description="Dienelactone hydrolase" evidence="1">
    <location>
        <begin position="19"/>
        <end position="188"/>
    </location>
</feature>
<gene>
    <name evidence="2" type="ORF">PROFUN_10538</name>
</gene>
<dbReference type="Pfam" id="PF01738">
    <property type="entry name" value="DLH"/>
    <property type="match status" value="1"/>
</dbReference>
<dbReference type="STRING" id="1890364.A0A2P6N6R3"/>
<dbReference type="OrthoDB" id="30529at2759"/>
<dbReference type="InterPro" id="IPR029058">
    <property type="entry name" value="AB_hydrolase_fold"/>
</dbReference>
<dbReference type="InterPro" id="IPR002925">
    <property type="entry name" value="Dienelactn_hydro"/>
</dbReference>
<comment type="caution">
    <text evidence="2">The sequence shown here is derived from an EMBL/GenBank/DDBJ whole genome shotgun (WGS) entry which is preliminary data.</text>
</comment>
<evidence type="ECO:0000313" key="3">
    <source>
        <dbReference type="Proteomes" id="UP000241769"/>
    </source>
</evidence>
<dbReference type="Gene3D" id="3.40.50.1820">
    <property type="entry name" value="alpha/beta hydrolase"/>
    <property type="match status" value="1"/>
</dbReference>
<sequence>MSKDNSSCEECLKTVADIDTYVTKNASNNASRILLFYTDVYGIHFLNNKILMDYFASKGFLVLAPDFFSGEKLQELQDQPDFDRTKWIPRHFGNVQKVLDAWVPAAKSQFGGAQSQYCSVGYCFGAVPTMIEGNKSETSAVALAHPSRMTEQDFEKVKAPLLICAAEQDRIFPLELRHKAEKILTTKSTPEGAEGNLGDDRVGKGGYKFQVIVYSGVSHGFGPKNPTDEPTLWAKQDSARQIAAWFKRFTRE</sequence>
<keyword evidence="3" id="KW-1185">Reference proteome</keyword>
<evidence type="ECO:0000259" key="1">
    <source>
        <dbReference type="Pfam" id="PF01738"/>
    </source>
</evidence>
<accession>A0A2P6N6R3</accession>
<proteinExistence type="predicted"/>
<dbReference type="PANTHER" id="PTHR17630">
    <property type="entry name" value="DIENELACTONE HYDROLASE"/>
    <property type="match status" value="1"/>
</dbReference>
<reference evidence="2 3" key="1">
    <citation type="journal article" date="2018" name="Genome Biol. Evol.">
        <title>Multiple Roots of Fruiting Body Formation in Amoebozoa.</title>
        <authorList>
            <person name="Hillmann F."/>
            <person name="Forbes G."/>
            <person name="Novohradska S."/>
            <person name="Ferling I."/>
            <person name="Riege K."/>
            <person name="Groth M."/>
            <person name="Westermann M."/>
            <person name="Marz M."/>
            <person name="Spaller T."/>
            <person name="Winckler T."/>
            <person name="Schaap P."/>
            <person name="Glockner G."/>
        </authorList>
    </citation>
    <scope>NUCLEOTIDE SEQUENCE [LARGE SCALE GENOMIC DNA]</scope>
    <source>
        <strain evidence="2 3">Jena</strain>
    </source>
</reference>
<organism evidence="2 3">
    <name type="scientific">Planoprotostelium fungivorum</name>
    <dbReference type="NCBI Taxonomy" id="1890364"/>
    <lineage>
        <taxon>Eukaryota</taxon>
        <taxon>Amoebozoa</taxon>
        <taxon>Evosea</taxon>
        <taxon>Variosea</taxon>
        <taxon>Cavosteliida</taxon>
        <taxon>Cavosteliaceae</taxon>
        <taxon>Planoprotostelium</taxon>
    </lineage>
</organism>
<dbReference type="SUPFAM" id="SSF53474">
    <property type="entry name" value="alpha/beta-Hydrolases"/>
    <property type="match status" value="1"/>
</dbReference>
<dbReference type="GO" id="GO:0016787">
    <property type="term" value="F:hydrolase activity"/>
    <property type="evidence" value="ECO:0007669"/>
    <property type="project" value="InterPro"/>
</dbReference>
<dbReference type="PANTHER" id="PTHR17630:SF44">
    <property type="entry name" value="PROTEIN AIM2"/>
    <property type="match status" value="1"/>
</dbReference>
<name>A0A2P6N6R3_9EUKA</name>
<dbReference type="InParanoid" id="A0A2P6N6R3"/>
<dbReference type="EMBL" id="MDYQ01000176">
    <property type="protein sequence ID" value="PRP79638.1"/>
    <property type="molecule type" value="Genomic_DNA"/>
</dbReference>